<proteinExistence type="predicted"/>
<evidence type="ECO:0000256" key="1">
    <source>
        <dbReference type="SAM" id="MobiDB-lite"/>
    </source>
</evidence>
<feature type="compositionally biased region" description="Polar residues" evidence="1">
    <location>
        <begin position="580"/>
        <end position="596"/>
    </location>
</feature>
<feature type="compositionally biased region" description="Polar residues" evidence="1">
    <location>
        <begin position="409"/>
        <end position="421"/>
    </location>
</feature>
<gene>
    <name evidence="2" type="ORF">PHISCL_02363</name>
</gene>
<protein>
    <submittedName>
        <fullName evidence="2">Uncharacterized protein</fullName>
    </submittedName>
</protein>
<sequence>MGPTKSLPGMKEGQGPSDEHFKKLIDAETLEQTGPFPYQGPEVTMSLTVYDWHSDEPSIYLMLDETPSETDFEGWLNTRERTLEFQFTVPTDYPGRRWSFGSNIQRLLSNRDLLGIGSMYIGSEAVKDCLDELKRSRTRRPQWSEPVSLYGAQFSWMKRSPASPLVYFKVVVDPSETCIFNVNETNQQYKDDIAGDVDKFIKIMAIPLRVKLRVFWWRGALEQYNASQANLPTEIPGRQPGSSEDPEQQWWWPLVQARKDRAEKPKMKTTEENVPRSHAESAQAGLMTSEADISHSSPQQQNPPPSSSPQTTLPSKKKKKKKSKKKESRSSVPDSSSSATQLVSPIPSEDPDSQSVLAEAPSSDTFEEKLPPSTPTHQQPSSYGVTECFHENSLSPSDSLSKALEDTPKQSSLNPAMSQKGSPKGSPKDGLPDIFDHSNEAYPQAMSLIRTQIAIRASALGIPPVDPSIIVPTANAKAKKKKKRKRSKKKKKTKQTETPPSESSETKDVADEEEIPTVGKNEHLVGDPNLDLSDKNDKSKVENVAPDDAKEMSTVGKYDHLIGDPNLDLSNKKNKGRVESITQDESQGTTEQYQSINDDDEEPRFQAFIPEAQFKVGSSSRQHFDSETPTPSEAYVPPKIGVPSSTYFATSLAKIGPQGSKRESTTTRRGASVSEESNQSIQKGKEVTKSSQPSHSEKHSRKPLTTGPLSPIPEVSSPPAVRDASATSGSSTTAQTESTLKPLVTPGGAAGSSSTKVVTVRKSRAACRAGSHSHPEGVVQCAKANCNANCDLWDSASIFCPRCGPYAEIRYCSQEHLIADVKAHWAWCGQPPITHSYRDSIAELVRERVPLMPCLHGWDTPERHRQALFFDRERQSGDYFIFSDWEDLKKAGFPKNTLQVRCPTRIVATVKFDDPEQKDRFRRVLAVMLFSSVENTNLGYYMFRLIRDALRSGGAWTDELDTALKYQFDRELSMQIYPQVLGSRHACEIDWDGRNKRHCRDPICGSERYYLLGDMGRGRGYRRLVEDFETGYWILRAARTTHPHVTSVVARTRGEGFVDIVEEDRRVFRRGPGWDGAGSRDLEIEEVNC</sequence>
<reference evidence="3" key="1">
    <citation type="submission" date="2017-02" db="EMBL/GenBank/DDBJ databases">
        <authorList>
            <person name="Tafer H."/>
            <person name="Lopandic K."/>
        </authorList>
    </citation>
    <scope>NUCLEOTIDE SEQUENCE [LARGE SCALE GENOMIC DNA]</scope>
    <source>
        <strain evidence="3">CBS 366.77</strain>
    </source>
</reference>
<feature type="compositionally biased region" description="Polar residues" evidence="1">
    <location>
        <begin position="616"/>
        <end position="631"/>
    </location>
</feature>
<dbReference type="AlphaFoldDB" id="A0A3A3A0T6"/>
<feature type="compositionally biased region" description="Basic and acidic residues" evidence="1">
    <location>
        <begin position="259"/>
        <end position="279"/>
    </location>
</feature>
<feature type="region of interest" description="Disordered" evidence="1">
    <location>
        <begin position="461"/>
        <end position="602"/>
    </location>
</feature>
<feature type="compositionally biased region" description="Basic residues" evidence="1">
    <location>
        <begin position="477"/>
        <end position="493"/>
    </location>
</feature>
<dbReference type="Proteomes" id="UP000266188">
    <property type="component" value="Unassembled WGS sequence"/>
</dbReference>
<comment type="caution">
    <text evidence="2">The sequence shown here is derived from an EMBL/GenBank/DDBJ whole genome shotgun (WGS) entry which is preliminary data.</text>
</comment>
<feature type="compositionally biased region" description="Basic residues" evidence="1">
    <location>
        <begin position="315"/>
        <end position="327"/>
    </location>
</feature>
<dbReference type="STRING" id="2070753.A0A3A3A0T6"/>
<feature type="compositionally biased region" description="Basic and acidic residues" evidence="1">
    <location>
        <begin position="426"/>
        <end position="438"/>
    </location>
</feature>
<feature type="compositionally biased region" description="Low complexity" evidence="1">
    <location>
        <begin position="724"/>
        <end position="739"/>
    </location>
</feature>
<feature type="region of interest" description="Disordered" evidence="1">
    <location>
        <begin position="259"/>
        <end position="438"/>
    </location>
</feature>
<organism evidence="2 3">
    <name type="scientific">Aspergillus sclerotialis</name>
    <dbReference type="NCBI Taxonomy" id="2070753"/>
    <lineage>
        <taxon>Eukaryota</taxon>
        <taxon>Fungi</taxon>
        <taxon>Dikarya</taxon>
        <taxon>Ascomycota</taxon>
        <taxon>Pezizomycotina</taxon>
        <taxon>Eurotiomycetes</taxon>
        <taxon>Eurotiomycetidae</taxon>
        <taxon>Eurotiales</taxon>
        <taxon>Aspergillaceae</taxon>
        <taxon>Aspergillus</taxon>
        <taxon>Aspergillus subgen. Polypaecilum</taxon>
    </lineage>
</organism>
<evidence type="ECO:0000313" key="2">
    <source>
        <dbReference type="EMBL" id="RJE25274.1"/>
    </source>
</evidence>
<accession>A0A3A3A0T6</accession>
<dbReference type="EMBL" id="MVGC01000052">
    <property type="protein sequence ID" value="RJE25274.1"/>
    <property type="molecule type" value="Genomic_DNA"/>
</dbReference>
<evidence type="ECO:0000313" key="3">
    <source>
        <dbReference type="Proteomes" id="UP000266188"/>
    </source>
</evidence>
<feature type="compositionally biased region" description="Basic and acidic residues" evidence="1">
    <location>
        <begin position="532"/>
        <end position="562"/>
    </location>
</feature>
<keyword evidence="3" id="KW-1185">Reference proteome</keyword>
<name>A0A3A3A0T6_9EURO</name>
<feature type="region of interest" description="Disordered" evidence="1">
    <location>
        <begin position="614"/>
        <end position="756"/>
    </location>
</feature>
<dbReference type="OrthoDB" id="4757558at2759"/>